<organism evidence="1 2">
    <name type="scientific">Balnearium lithotrophicum</name>
    <dbReference type="NCBI Taxonomy" id="223788"/>
    <lineage>
        <taxon>Bacteria</taxon>
        <taxon>Pseudomonadati</taxon>
        <taxon>Aquificota</taxon>
        <taxon>Aquificia</taxon>
        <taxon>Desulfurobacteriales</taxon>
        <taxon>Desulfurobacteriaceae</taxon>
        <taxon>Balnearium</taxon>
    </lineage>
</organism>
<name>A0A521AJE2_9BACT</name>
<proteinExistence type="predicted"/>
<dbReference type="Proteomes" id="UP000317315">
    <property type="component" value="Unassembled WGS sequence"/>
</dbReference>
<accession>A0A521AJE2</accession>
<reference evidence="1 2" key="1">
    <citation type="submission" date="2017-05" db="EMBL/GenBank/DDBJ databases">
        <authorList>
            <person name="Varghese N."/>
            <person name="Submissions S."/>
        </authorList>
    </citation>
    <scope>NUCLEOTIDE SEQUENCE [LARGE SCALE GENOMIC DNA]</scope>
    <source>
        <strain evidence="1 2">DSM 16304</strain>
    </source>
</reference>
<dbReference type="OrthoDB" id="14577at2"/>
<evidence type="ECO:0000313" key="1">
    <source>
        <dbReference type="EMBL" id="SMO34903.1"/>
    </source>
</evidence>
<sequence>MDDIKSVEDYAKEVWECIKDHFDTYQWGGSSDDFAVIRDWYMIGIEPHYVLFAISEGLSQGKISPNFKLQDIREFVKNWYKKEAKEEAEEARKTFKEDNLPYNKIEKLARIVKSVLIELNISDFSIVDKIISLKNYPNLFEIEKSLADLEEEFLKIVERNSPKAKKCRKRAESLLKKYSFYWDKKIVKLTKRTLVKKCLRRVYGIPEFSIV</sequence>
<evidence type="ECO:0000313" key="2">
    <source>
        <dbReference type="Proteomes" id="UP000317315"/>
    </source>
</evidence>
<protein>
    <submittedName>
        <fullName evidence="1">Uncharacterized protein</fullName>
    </submittedName>
</protein>
<dbReference type="EMBL" id="FXTM01000002">
    <property type="protein sequence ID" value="SMO34903.1"/>
    <property type="molecule type" value="Genomic_DNA"/>
</dbReference>
<dbReference type="AlphaFoldDB" id="A0A521AJE2"/>
<keyword evidence="2" id="KW-1185">Reference proteome</keyword>
<dbReference type="RefSeq" id="WP_142933558.1">
    <property type="nucleotide sequence ID" value="NZ_FXTM01000002.1"/>
</dbReference>
<gene>
    <name evidence="1" type="ORF">SAMN06269117_1023</name>
</gene>